<dbReference type="EMBL" id="JXQW01000006">
    <property type="protein sequence ID" value="KIQ05235.1"/>
    <property type="molecule type" value="Genomic_DNA"/>
</dbReference>
<name>A0A0D0L682_9PSED</name>
<dbReference type="Gene3D" id="3.30.420.300">
    <property type="entry name" value="2-keto-3-deoxy-galactonokinase, substrate binding domain"/>
    <property type="match status" value="1"/>
</dbReference>
<comment type="caution">
    <text evidence="1">The sequence shown here is derived from an EMBL/GenBank/DDBJ whole genome shotgun (WGS) entry which is preliminary data.</text>
</comment>
<dbReference type="OrthoDB" id="256574at2"/>
<dbReference type="Gene3D" id="3.30.420.310">
    <property type="entry name" value="2-keto-3-deoxy-galactonokinase, C-terminal domain"/>
    <property type="match status" value="1"/>
</dbReference>
<keyword evidence="1" id="KW-0418">Kinase</keyword>
<dbReference type="GO" id="GO:0008671">
    <property type="term" value="F:2-dehydro-3-deoxygalactonokinase activity"/>
    <property type="evidence" value="ECO:0007669"/>
    <property type="project" value="InterPro"/>
</dbReference>
<reference evidence="1 2" key="1">
    <citation type="submission" date="2014-12" db="EMBL/GenBank/DDBJ databases">
        <title>16Stimator: statistical estimation of ribosomal gene copy numbers from draft genome assemblies.</title>
        <authorList>
            <person name="Perisin M.A."/>
            <person name="Vetter M."/>
            <person name="Gilbert J.A."/>
            <person name="Bergelson J."/>
        </authorList>
    </citation>
    <scope>NUCLEOTIDE SEQUENCE [LARGE SCALE GENOMIC DNA]</scope>
    <source>
        <strain evidence="1 2">MEJ086</strain>
    </source>
</reference>
<dbReference type="CDD" id="cd24012">
    <property type="entry name" value="ASKHA_NBD_KDGal-kinase"/>
    <property type="match status" value="1"/>
</dbReference>
<gene>
    <name evidence="1" type="ORF">RU08_03300</name>
</gene>
<evidence type="ECO:0000313" key="1">
    <source>
        <dbReference type="EMBL" id="KIQ05235.1"/>
    </source>
</evidence>
<dbReference type="AlphaFoldDB" id="A0A0D0L682"/>
<evidence type="ECO:0000313" key="2">
    <source>
        <dbReference type="Proteomes" id="UP000032068"/>
    </source>
</evidence>
<dbReference type="GO" id="GO:0034194">
    <property type="term" value="P:D-galactonate catabolic process"/>
    <property type="evidence" value="ECO:0007669"/>
    <property type="project" value="InterPro"/>
</dbReference>
<organism evidence="1 2">
    <name type="scientific">Pseudomonas fulva</name>
    <dbReference type="NCBI Taxonomy" id="47880"/>
    <lineage>
        <taxon>Bacteria</taxon>
        <taxon>Pseudomonadati</taxon>
        <taxon>Pseudomonadota</taxon>
        <taxon>Gammaproteobacteria</taxon>
        <taxon>Pseudomonadales</taxon>
        <taxon>Pseudomonadaceae</taxon>
        <taxon>Pseudomonas</taxon>
    </lineage>
</organism>
<accession>A0A0D0L682</accession>
<dbReference type="SUPFAM" id="SSF53067">
    <property type="entry name" value="Actin-like ATPase domain"/>
    <property type="match status" value="1"/>
</dbReference>
<dbReference type="InterPro" id="IPR042257">
    <property type="entry name" value="DGOK_C"/>
</dbReference>
<dbReference type="InterPro" id="IPR042258">
    <property type="entry name" value="DGOK_N"/>
</dbReference>
<keyword evidence="1" id="KW-0808">Transferase</keyword>
<dbReference type="RefSeq" id="WP_042552381.1">
    <property type="nucleotide sequence ID" value="NZ_JXQW01000006.1"/>
</dbReference>
<dbReference type="Pfam" id="PF05035">
    <property type="entry name" value="DGOK"/>
    <property type="match status" value="1"/>
</dbReference>
<dbReference type="Proteomes" id="UP000032068">
    <property type="component" value="Unassembled WGS sequence"/>
</dbReference>
<sequence length="325" mass="34862">MSERLAPALIALDWGTSSLRAYLLGEGGRVLAAQSRPWGIQHTPDGDFARAYEELVGDWCRQWPGLPALACGMIGSRQGWREVPYALCPATSSNLVDGLLAVDTAYGPLYLLPGVLDASALPNVIRGEETQVFGALQLAPELREHALLVLPGTHSKWVSVRDGAISHFTTHMTGELFAVLRDHSILGRPAREQGIERSDEAFCRGLDAARQSAAEGVSGRLFSTRSLLLTERLTAGESLDYLSGLLIGEELRSVLASLEEHACPPLVLIGDAHLCERYRLALGRFGVTAVRTLENAGVTGLWHLACAAALVTATPTAVSRSALHV</sequence>
<proteinExistence type="predicted"/>
<dbReference type="InterPro" id="IPR043129">
    <property type="entry name" value="ATPase_NBD"/>
</dbReference>
<protein>
    <submittedName>
        <fullName evidence="1">2-keto-3-deoxy-galactonokinase</fullName>
    </submittedName>
</protein>
<dbReference type="InterPro" id="IPR007729">
    <property type="entry name" value="DGOK"/>
</dbReference>